<proteinExistence type="predicted"/>
<reference evidence="3 4" key="1">
    <citation type="journal article" date="2011" name="EMBO J.">
        <title>Structural diversity of bacterial flagellar motors.</title>
        <authorList>
            <person name="Chen S."/>
            <person name="Beeby M."/>
            <person name="Murphy G.E."/>
            <person name="Leadbetter J.R."/>
            <person name="Hendrixson D.R."/>
            <person name="Briegel A."/>
            <person name="Li Z."/>
            <person name="Shi J."/>
            <person name="Tocheva E.I."/>
            <person name="Muller A."/>
            <person name="Dobro M.J."/>
            <person name="Jensen G.J."/>
        </authorList>
    </citation>
    <scope>NUCLEOTIDE SEQUENCE [LARGE SCALE GENOMIC DNA]</scope>
    <source>
        <strain evidence="3 4">DSM 6540</strain>
    </source>
</reference>
<comment type="caution">
    <text evidence="3">The sequence shown here is derived from an EMBL/GenBank/DDBJ whole genome shotgun (WGS) entry which is preliminary data.</text>
</comment>
<dbReference type="InterPro" id="IPR043129">
    <property type="entry name" value="ATPase_NBD"/>
</dbReference>
<dbReference type="InterPro" id="IPR040607">
    <property type="entry name" value="ALP_N"/>
</dbReference>
<feature type="domain" description="Actin-like protein N-terminal" evidence="1">
    <location>
        <begin position="6"/>
        <end position="175"/>
    </location>
</feature>
<name>F7NKE0_9FIRM</name>
<accession>F7NKE0</accession>
<dbReference type="Pfam" id="PF21522">
    <property type="entry name" value="MreB-like_C"/>
    <property type="match status" value="1"/>
</dbReference>
<dbReference type="STRING" id="1009370.ALO_12766"/>
<evidence type="ECO:0000313" key="4">
    <source>
        <dbReference type="Proteomes" id="UP000003240"/>
    </source>
</evidence>
<dbReference type="RefSeq" id="WP_004096248.1">
    <property type="nucleotide sequence ID" value="NZ_AFGF01000107.1"/>
</dbReference>
<evidence type="ECO:0000259" key="2">
    <source>
        <dbReference type="Pfam" id="PF21522"/>
    </source>
</evidence>
<protein>
    <submittedName>
        <fullName evidence="3">Uncharacterized protein</fullName>
    </submittedName>
</protein>
<dbReference type="InterPro" id="IPR049067">
    <property type="entry name" value="MreB-like_C"/>
</dbReference>
<feature type="domain" description="Actin homologue MreB-like C-terminal" evidence="2">
    <location>
        <begin position="198"/>
        <end position="318"/>
    </location>
</feature>
<dbReference type="eggNOG" id="COG0849">
    <property type="taxonomic scope" value="Bacteria"/>
</dbReference>
<gene>
    <name evidence="3" type="ORF">ALO_12766</name>
</gene>
<evidence type="ECO:0000313" key="3">
    <source>
        <dbReference type="EMBL" id="EGO63581.1"/>
    </source>
</evidence>
<sequence length="349" mass="38739">MNLTLGNDIGFGNSKRYSLGSIPAIMRSYVGAFREQSVAAGANDSPITVLPPDEHTNMSIKQINRMAIEYEGKRYVLGQGAVDVSDAQNTTDKNRTIEEEGIVLFAAMLAQFAGEGEHTAKIVAGLPGFHYRSKGMREKYHEGICKTHKVKILHPTGAEIFESVIDVTKSMILPQHYATGYHIATQHKTDLQGKRFGILDWGQYTVGLTWIDPGISYNETKSTSISDWGMIHPFREIRNRLAQELNIDVQIEHVDPIAKSRKAMSYGKMIDVGHIIDEVYQEMVPVILSKIKSEWTDMWRLEAIYHTGGGADPLSPFLMPQFPDEQAHIAPNAPIANALGMGELAAGDW</sequence>
<dbReference type="SUPFAM" id="SSF53067">
    <property type="entry name" value="Actin-like ATPase domain"/>
    <property type="match status" value="2"/>
</dbReference>
<dbReference type="CDD" id="cd24025">
    <property type="entry name" value="ASKHA_NBD_ParM_pCBH-like"/>
    <property type="match status" value="1"/>
</dbReference>
<keyword evidence="4" id="KW-1185">Reference proteome</keyword>
<dbReference type="Proteomes" id="UP000003240">
    <property type="component" value="Unassembled WGS sequence"/>
</dbReference>
<dbReference type="OrthoDB" id="5412507at2"/>
<dbReference type="Gene3D" id="3.30.420.40">
    <property type="match status" value="2"/>
</dbReference>
<organism evidence="3 4">
    <name type="scientific">Acetonema longum DSM 6540</name>
    <dbReference type="NCBI Taxonomy" id="1009370"/>
    <lineage>
        <taxon>Bacteria</taxon>
        <taxon>Bacillati</taxon>
        <taxon>Bacillota</taxon>
        <taxon>Negativicutes</taxon>
        <taxon>Acetonemataceae</taxon>
        <taxon>Acetonema</taxon>
    </lineage>
</organism>
<dbReference type="AlphaFoldDB" id="F7NKE0"/>
<dbReference type="EMBL" id="AFGF01000107">
    <property type="protein sequence ID" value="EGO63581.1"/>
    <property type="molecule type" value="Genomic_DNA"/>
</dbReference>
<evidence type="ECO:0000259" key="1">
    <source>
        <dbReference type="Pfam" id="PF17989"/>
    </source>
</evidence>
<dbReference type="Pfam" id="PF17989">
    <property type="entry name" value="ALP_N"/>
    <property type="match status" value="1"/>
</dbReference>